<feature type="compositionally biased region" description="Acidic residues" evidence="1">
    <location>
        <begin position="20"/>
        <end position="36"/>
    </location>
</feature>
<dbReference type="STRING" id="5762.D2VYD2"/>
<feature type="compositionally biased region" description="Acidic residues" evidence="1">
    <location>
        <begin position="136"/>
        <end position="147"/>
    </location>
</feature>
<evidence type="ECO:0000313" key="3">
    <source>
        <dbReference type="EMBL" id="EFC38222.1"/>
    </source>
</evidence>
<feature type="domain" description="DUF4246" evidence="2">
    <location>
        <begin position="369"/>
        <end position="521"/>
    </location>
</feature>
<evidence type="ECO:0000313" key="4">
    <source>
        <dbReference type="Proteomes" id="UP000006671"/>
    </source>
</evidence>
<dbReference type="EMBL" id="GG738910">
    <property type="protein sequence ID" value="EFC38222.1"/>
    <property type="molecule type" value="Genomic_DNA"/>
</dbReference>
<feature type="region of interest" description="Disordered" evidence="1">
    <location>
        <begin position="136"/>
        <end position="201"/>
    </location>
</feature>
<gene>
    <name evidence="3" type="ORF">NAEGRDRAFT_74078</name>
</gene>
<dbReference type="KEGG" id="ngr:NAEGRDRAFT_74078"/>
<dbReference type="eggNOG" id="ENOG502QQIE">
    <property type="taxonomic scope" value="Eukaryota"/>
</dbReference>
<dbReference type="AlphaFoldDB" id="D2VYD2"/>
<keyword evidence="4" id="KW-1185">Reference proteome</keyword>
<feature type="compositionally biased region" description="Basic and acidic residues" evidence="1">
    <location>
        <begin position="155"/>
        <end position="176"/>
    </location>
</feature>
<dbReference type="RefSeq" id="XP_002670966.1">
    <property type="nucleotide sequence ID" value="XM_002670920.1"/>
</dbReference>
<reference evidence="3 4" key="1">
    <citation type="journal article" date="2010" name="Cell">
        <title>The genome of Naegleria gruberi illuminates early eukaryotic versatility.</title>
        <authorList>
            <person name="Fritz-Laylin L.K."/>
            <person name="Prochnik S.E."/>
            <person name="Ginger M.L."/>
            <person name="Dacks J.B."/>
            <person name="Carpenter M.L."/>
            <person name="Field M.C."/>
            <person name="Kuo A."/>
            <person name="Paredez A."/>
            <person name="Chapman J."/>
            <person name="Pham J."/>
            <person name="Shu S."/>
            <person name="Neupane R."/>
            <person name="Cipriano M."/>
            <person name="Mancuso J."/>
            <person name="Tu H."/>
            <person name="Salamov A."/>
            <person name="Lindquist E."/>
            <person name="Shapiro H."/>
            <person name="Lucas S."/>
            <person name="Grigoriev I.V."/>
            <person name="Cande W.Z."/>
            <person name="Fulton C."/>
            <person name="Rokhsar D.S."/>
            <person name="Dawson S.C."/>
        </authorList>
    </citation>
    <scope>NUCLEOTIDE SEQUENCE [LARGE SCALE GENOMIC DNA]</scope>
    <source>
        <strain evidence="3 4">NEG-M</strain>
    </source>
</reference>
<dbReference type="InParanoid" id="D2VYD2"/>
<dbReference type="Proteomes" id="UP000006671">
    <property type="component" value="Unassembled WGS sequence"/>
</dbReference>
<dbReference type="Pfam" id="PF14033">
    <property type="entry name" value="DUF4246"/>
    <property type="match status" value="2"/>
</dbReference>
<protein>
    <submittedName>
        <fullName evidence="3">Predicted protein</fullName>
    </submittedName>
</protein>
<accession>D2VYD2</accession>
<evidence type="ECO:0000259" key="2">
    <source>
        <dbReference type="Pfam" id="PF14033"/>
    </source>
</evidence>
<dbReference type="InterPro" id="IPR049192">
    <property type="entry name" value="DUF4246_C"/>
</dbReference>
<evidence type="ECO:0000256" key="1">
    <source>
        <dbReference type="SAM" id="MobiDB-lite"/>
    </source>
</evidence>
<dbReference type="VEuPathDB" id="AmoebaDB:NAEGRDRAFT_74078"/>
<organism evidence="4">
    <name type="scientific">Naegleria gruberi</name>
    <name type="common">Amoeba</name>
    <dbReference type="NCBI Taxonomy" id="5762"/>
    <lineage>
        <taxon>Eukaryota</taxon>
        <taxon>Discoba</taxon>
        <taxon>Heterolobosea</taxon>
        <taxon>Tetramitia</taxon>
        <taxon>Eutetramitia</taxon>
        <taxon>Vahlkampfiidae</taxon>
        <taxon>Naegleria</taxon>
    </lineage>
</organism>
<dbReference type="PANTHER" id="PTHR33119">
    <property type="entry name" value="IFI3P"/>
    <property type="match status" value="1"/>
</dbReference>
<dbReference type="GeneID" id="8857775"/>
<proteinExistence type="predicted"/>
<sequence length="585" mass="68243">MSKRSLSDTEEEPTSQISGNEEDEEEFEESSQEEEEFISHRHPRVQVNPLDAEKIVRQILDKDNWQEKIIFNTIVAKWRKETISQGISESSFLVAMDILNDLLEISTYRKRCCGCCNANPKKIKNWSDREEKTIDENETLFESTEEEPEKKKKKVQEEEKKKAEGNADQKIKKKLDENEEDEDNEDEMNENEDEVIEDDDEIIEDDEEEEEEGYYPRSTKFCLCPCAHCAFDERGVSSYVCLEKENLIPADLTERLKKQLNEIVENTPVDKLDWHPGSNQQVLDIIHPSLYCYSKELSVLNEKKGEVRVGVAETQWIPTDFKVDSDNKVTPLSYINNVNPITQKDLQDTICEVLSHFIEPVNNFVNIKDKVQVIVKAANVIVTPEQGFYPGGTWHTEGDTENIVATGIFYYECQNIKQSFLEFRQSLREENFYYIEQDNVLQAWERFGIHDGDKLCEVIGKVKTTEGKCIIFPNTNQHRVKHFFPEDPKKTATRKILVFFFVDPDAPIISTSHIDNQRRDVIISNSFSLAQKITYPVLVKNVIPFIPQMTEEQANETREILMDHRKYKRDDKNEQYEREFSLCEH</sequence>
<dbReference type="OrthoDB" id="415532at2759"/>
<feature type="region of interest" description="Disordered" evidence="1">
    <location>
        <begin position="1"/>
        <end position="44"/>
    </location>
</feature>
<feature type="domain" description="DUF4246" evidence="2">
    <location>
        <begin position="242"/>
        <end position="365"/>
    </location>
</feature>
<name>D2VYD2_NAEGR</name>
<feature type="compositionally biased region" description="Acidic residues" evidence="1">
    <location>
        <begin position="177"/>
        <end position="201"/>
    </location>
</feature>
<dbReference type="InterPro" id="IPR025340">
    <property type="entry name" value="DUF4246"/>
</dbReference>
<dbReference type="PANTHER" id="PTHR33119:SF1">
    <property type="entry name" value="FE2OG DIOXYGENASE DOMAIN-CONTAINING PROTEIN"/>
    <property type="match status" value="1"/>
</dbReference>